<reference evidence="3" key="2">
    <citation type="submission" date="2019-12" db="EMBL/GenBank/DDBJ databases">
        <authorList>
            <person name="Studholme D.J."/>
            <person name="Sarris P."/>
        </authorList>
    </citation>
    <scope>NUCLEOTIDE SEQUENCE</scope>
    <source>
        <strain evidence="3">PFS-1207/04</strain>
        <tissue evidence="3">Leaf</tissue>
    </source>
</reference>
<evidence type="ECO:0000313" key="2">
    <source>
        <dbReference type="EMBL" id="KAF2611271.1"/>
    </source>
</evidence>
<evidence type="ECO:0000313" key="3">
    <source>
        <dbReference type="EMBL" id="KAF3547080.1"/>
    </source>
</evidence>
<dbReference type="InterPro" id="IPR036514">
    <property type="entry name" value="SGNH_hydro_sf"/>
</dbReference>
<dbReference type="PANTHER" id="PTHR45966:SF6">
    <property type="entry name" value="GDSL ESTERASE_LIPASE 4"/>
    <property type="match status" value="1"/>
</dbReference>
<sequence length="164" mass="17923">MNVSTNMFEVLFGPPRTGGRLESRICKPWGSSSTLGTYRSCGVVSNEAPAGLWDSLFEAGNNNYVDSLPGFRSNCWPNGKSTFQFPTGRVSDGRIMIDFIAEHAWLLLLLPSLQPGYSNSQLTYGLNFATTAAGVLVGTFPGVVMRRLKLGPAQWCHGSWDKKN</sequence>
<evidence type="ECO:0000313" key="4">
    <source>
        <dbReference type="Proteomes" id="UP000266723"/>
    </source>
</evidence>
<proteinExistence type="predicted"/>
<dbReference type="Proteomes" id="UP000266723">
    <property type="component" value="Unassembled WGS sequence"/>
</dbReference>
<keyword evidence="4" id="KW-1185">Reference proteome</keyword>
<dbReference type="AlphaFoldDB" id="A0A8S9JPJ4"/>
<dbReference type="InterPro" id="IPR044552">
    <property type="entry name" value="GLIP1-5/GLL25"/>
</dbReference>
<protein>
    <submittedName>
        <fullName evidence="2">Uncharacterized protein</fullName>
    </submittedName>
</protein>
<keyword evidence="1" id="KW-0732">Signal</keyword>
<evidence type="ECO:0000256" key="1">
    <source>
        <dbReference type="ARBA" id="ARBA00022729"/>
    </source>
</evidence>
<dbReference type="PANTHER" id="PTHR45966">
    <property type="entry name" value="GDSL-LIKE LIPASE/ACYLHYDROLASE"/>
    <property type="match status" value="1"/>
</dbReference>
<reference evidence="2" key="1">
    <citation type="submission" date="2019-12" db="EMBL/GenBank/DDBJ databases">
        <title>Genome sequencing and annotation of Brassica cretica.</title>
        <authorList>
            <person name="Studholme D.J."/>
            <person name="Sarris P.F."/>
        </authorList>
    </citation>
    <scope>NUCLEOTIDE SEQUENCE</scope>
    <source>
        <strain evidence="2">PFS-102/07</strain>
        <tissue evidence="2">Leaf</tissue>
    </source>
</reference>
<dbReference type="Gene3D" id="3.40.50.1110">
    <property type="entry name" value="SGNH hydrolase"/>
    <property type="match status" value="1"/>
</dbReference>
<gene>
    <name evidence="3" type="ORF">DY000_02004176</name>
    <name evidence="2" type="ORF">F2Q70_00009979</name>
</gene>
<reference evidence="3 4" key="3">
    <citation type="journal article" date="2020" name="BMC Genomics">
        <title>Intraspecific diversification of the crop wild relative Brassica cretica Lam. using demographic model selection.</title>
        <authorList>
            <person name="Kioukis A."/>
            <person name="Michalopoulou V.A."/>
            <person name="Briers L."/>
            <person name="Pirintsos S."/>
            <person name="Studholme D.J."/>
            <person name="Pavlidis P."/>
            <person name="Sarris P.F."/>
        </authorList>
    </citation>
    <scope>NUCLEOTIDE SEQUENCE [LARGE SCALE GENOMIC DNA]</scope>
    <source>
        <strain evidence="4">cv. PFS-1207/04</strain>
        <strain evidence="3">PFS-1207/04</strain>
    </source>
</reference>
<comment type="caution">
    <text evidence="2">The sequence shown here is derived from an EMBL/GenBank/DDBJ whole genome shotgun (WGS) entry which is preliminary data.</text>
</comment>
<dbReference type="EMBL" id="QGKV02000832">
    <property type="protein sequence ID" value="KAF3547080.1"/>
    <property type="molecule type" value="Genomic_DNA"/>
</dbReference>
<dbReference type="EMBL" id="QGKY02000089">
    <property type="protein sequence ID" value="KAF2611271.1"/>
    <property type="molecule type" value="Genomic_DNA"/>
</dbReference>
<accession>A0A8S9JPJ4</accession>
<name>A0A8S9JPJ4_BRACR</name>
<dbReference type="OrthoDB" id="1600564at2759"/>
<dbReference type="GO" id="GO:0016298">
    <property type="term" value="F:lipase activity"/>
    <property type="evidence" value="ECO:0007669"/>
    <property type="project" value="TreeGrafter"/>
</dbReference>
<organism evidence="2">
    <name type="scientific">Brassica cretica</name>
    <name type="common">Mustard</name>
    <dbReference type="NCBI Taxonomy" id="69181"/>
    <lineage>
        <taxon>Eukaryota</taxon>
        <taxon>Viridiplantae</taxon>
        <taxon>Streptophyta</taxon>
        <taxon>Embryophyta</taxon>
        <taxon>Tracheophyta</taxon>
        <taxon>Spermatophyta</taxon>
        <taxon>Magnoliopsida</taxon>
        <taxon>eudicotyledons</taxon>
        <taxon>Gunneridae</taxon>
        <taxon>Pentapetalae</taxon>
        <taxon>rosids</taxon>
        <taxon>malvids</taxon>
        <taxon>Brassicales</taxon>
        <taxon>Brassicaceae</taxon>
        <taxon>Brassiceae</taxon>
        <taxon>Brassica</taxon>
    </lineage>
</organism>